<keyword evidence="1" id="KW-0732">Signal</keyword>
<reference evidence="2" key="1">
    <citation type="submission" date="2018-02" db="EMBL/GenBank/DDBJ databases">
        <title>Rhizophora mucronata_Transcriptome.</title>
        <authorList>
            <person name="Meera S.P."/>
            <person name="Sreeshan A."/>
            <person name="Augustine A."/>
        </authorList>
    </citation>
    <scope>NUCLEOTIDE SEQUENCE</scope>
    <source>
        <tissue evidence="2">Leaf</tissue>
    </source>
</reference>
<sequence>MTKFRFMVVLILLGRWIGEGEYFVGSGHNQVLTIKFCFLPSY</sequence>
<name>A0A2P2N8J1_RHIMU</name>
<accession>A0A2P2N8J1</accession>
<feature type="signal peptide" evidence="1">
    <location>
        <begin position="1"/>
        <end position="20"/>
    </location>
</feature>
<feature type="chain" id="PRO_5015126999" evidence="1">
    <location>
        <begin position="21"/>
        <end position="42"/>
    </location>
</feature>
<dbReference type="AlphaFoldDB" id="A0A2P2N8J1"/>
<evidence type="ECO:0000313" key="2">
    <source>
        <dbReference type="EMBL" id="MBX38770.1"/>
    </source>
</evidence>
<evidence type="ECO:0000256" key="1">
    <source>
        <dbReference type="SAM" id="SignalP"/>
    </source>
</evidence>
<organism evidence="2">
    <name type="scientific">Rhizophora mucronata</name>
    <name type="common">Asiatic mangrove</name>
    <dbReference type="NCBI Taxonomy" id="61149"/>
    <lineage>
        <taxon>Eukaryota</taxon>
        <taxon>Viridiplantae</taxon>
        <taxon>Streptophyta</taxon>
        <taxon>Embryophyta</taxon>
        <taxon>Tracheophyta</taxon>
        <taxon>Spermatophyta</taxon>
        <taxon>Magnoliopsida</taxon>
        <taxon>eudicotyledons</taxon>
        <taxon>Gunneridae</taxon>
        <taxon>Pentapetalae</taxon>
        <taxon>rosids</taxon>
        <taxon>fabids</taxon>
        <taxon>Malpighiales</taxon>
        <taxon>Rhizophoraceae</taxon>
        <taxon>Rhizophora</taxon>
    </lineage>
</organism>
<dbReference type="EMBL" id="GGEC01058286">
    <property type="protein sequence ID" value="MBX38770.1"/>
    <property type="molecule type" value="Transcribed_RNA"/>
</dbReference>
<proteinExistence type="predicted"/>
<protein>
    <submittedName>
        <fullName evidence="2">Uncharacterized protein</fullName>
    </submittedName>
</protein>